<gene>
    <name evidence="12" type="ORF">ACFPU1_01595</name>
</gene>
<feature type="domain" description="Peptidase S8/S53" evidence="11">
    <location>
        <begin position="127"/>
        <end position="355"/>
    </location>
</feature>
<feature type="active site" description="Charge relay system" evidence="9">
    <location>
        <position position="165"/>
    </location>
</feature>
<keyword evidence="6 9" id="KW-0378">Hydrolase</keyword>
<evidence type="ECO:0000256" key="10">
    <source>
        <dbReference type="SAM" id="MobiDB-lite"/>
    </source>
</evidence>
<dbReference type="Gene3D" id="3.40.50.200">
    <property type="entry name" value="Peptidase S8/S53 domain"/>
    <property type="match status" value="1"/>
</dbReference>
<sequence length="702" mass="75920">MKKKIVAASVLFLCLFPLDDAFMEDGMVKILVEKEAEADETVTPFTKDSNEETQRIDDQYDIVEVSEEEVEEFLEMKEAENVYAEAEQPLIRFSTPNDPLLSTQAVDLNLMNAYSAWENYQPTGKAVTAILDSGIYQAHEDLGSNVIKGKNFVHSKGSVEDVDGHGTHVAGIIGAVTNNNRGIASMSKGKVDLLPLKVLEGEKGTTFDLAEAIFYAADHGADMMNMSLGFENYSRYVNEAVQYAHDKGILLVGASGNKGKDKVDFPAAFPEVLAVGSLNGRNTSLSSFSNFGAEINVVAPGSEIMSTYIGFPSSYKKMSGTSMAAPQVTSLAAMIKAQEPSLEGNQLREIIEVPAKDIGLSQKFPLIDAEQSLYYLQSKNRIYGSNAIQTSIEIAKAGWEKSGEKSGSLQGKEGNFAILATNASFPDSLTGTRAAYELNAPMLLTRSSRISPETLEVLEELAIDHVVLLGGPNAISPAVETAIQRKGYTTHRLAGDNRYETAVHINKELEKKTNKVIIASGENFPDALSVAPYASKEGIPILLVRRNVIPESTKSYLAELNPSKTIVIGGPNAISEQVVSSLPNPVRIAGSNRFETSIKVHDYFKGSSKELLFASGGNFPDALSGAAYAAKHNKSMLLVRKERATPETEQYIKSRAGTGMQYEILGGPNAISPSKAWKLDRLMGNPSPAKEHTQDPISKKAG</sequence>
<dbReference type="RefSeq" id="WP_385937766.1">
    <property type="nucleotide sequence ID" value="NZ_JBHSOZ010000002.1"/>
</dbReference>
<dbReference type="Pfam" id="PF00082">
    <property type="entry name" value="Peptidase_S8"/>
    <property type="match status" value="1"/>
</dbReference>
<dbReference type="PROSITE" id="PS51892">
    <property type="entry name" value="SUBTILASE"/>
    <property type="match status" value="1"/>
</dbReference>
<dbReference type="EMBL" id="JBHSOZ010000002">
    <property type="protein sequence ID" value="MFC5711468.1"/>
    <property type="molecule type" value="Genomic_DNA"/>
</dbReference>
<dbReference type="Gene3D" id="3.40.50.12090">
    <property type="match status" value="2"/>
</dbReference>
<reference evidence="13" key="1">
    <citation type="journal article" date="2019" name="Int. J. Syst. Evol. Microbiol.">
        <title>The Global Catalogue of Microorganisms (GCM) 10K type strain sequencing project: providing services to taxonomists for standard genome sequencing and annotation.</title>
        <authorList>
            <consortium name="The Broad Institute Genomics Platform"/>
            <consortium name="The Broad Institute Genome Sequencing Center for Infectious Disease"/>
            <person name="Wu L."/>
            <person name="Ma J."/>
        </authorList>
    </citation>
    <scope>NUCLEOTIDE SEQUENCE [LARGE SCALE GENOMIC DNA]</scope>
    <source>
        <strain evidence="13">CECT 7184</strain>
    </source>
</reference>
<protein>
    <submittedName>
        <fullName evidence="12">Cell wall-binding repeat-containing protein</fullName>
    </submittedName>
</protein>
<evidence type="ECO:0000313" key="12">
    <source>
        <dbReference type="EMBL" id="MFC5711468.1"/>
    </source>
</evidence>
<dbReference type="InterPro" id="IPR015500">
    <property type="entry name" value="Peptidase_S8_subtilisin-rel"/>
</dbReference>
<dbReference type="InterPro" id="IPR023827">
    <property type="entry name" value="Peptidase_S8_Asp-AS"/>
</dbReference>
<feature type="compositionally biased region" description="Basic and acidic residues" evidence="10">
    <location>
        <begin position="689"/>
        <end position="702"/>
    </location>
</feature>
<dbReference type="InterPro" id="IPR036852">
    <property type="entry name" value="Peptidase_S8/S53_dom_sf"/>
</dbReference>
<evidence type="ECO:0000256" key="6">
    <source>
        <dbReference type="ARBA" id="ARBA00022801"/>
    </source>
</evidence>
<evidence type="ECO:0000259" key="11">
    <source>
        <dbReference type="Pfam" id="PF00082"/>
    </source>
</evidence>
<keyword evidence="4" id="KW-0964">Secreted</keyword>
<evidence type="ECO:0000256" key="5">
    <source>
        <dbReference type="ARBA" id="ARBA00022670"/>
    </source>
</evidence>
<feature type="active site" description="Charge relay system" evidence="9">
    <location>
        <position position="132"/>
    </location>
</feature>
<dbReference type="PANTHER" id="PTHR43806:SF11">
    <property type="entry name" value="CEREVISIN-RELATED"/>
    <property type="match status" value="1"/>
</dbReference>
<organism evidence="12 13">
    <name type="scientific">Thalassorhabdus alkalitolerans</name>
    <dbReference type="NCBI Taxonomy" id="2282697"/>
    <lineage>
        <taxon>Bacteria</taxon>
        <taxon>Bacillati</taxon>
        <taxon>Bacillota</taxon>
        <taxon>Bacilli</taxon>
        <taxon>Bacillales</taxon>
        <taxon>Bacillaceae</taxon>
        <taxon>Thalassorhabdus</taxon>
    </lineage>
</organism>
<keyword evidence="13" id="KW-1185">Reference proteome</keyword>
<dbReference type="InterPro" id="IPR000209">
    <property type="entry name" value="Peptidase_S8/S53_dom"/>
</dbReference>
<dbReference type="Proteomes" id="UP001596142">
    <property type="component" value="Unassembled WGS sequence"/>
</dbReference>
<evidence type="ECO:0000256" key="8">
    <source>
        <dbReference type="ARBA" id="ARBA00022837"/>
    </source>
</evidence>
<dbReference type="InterPro" id="IPR050131">
    <property type="entry name" value="Peptidase_S8_subtilisin-like"/>
</dbReference>
<keyword evidence="7 9" id="KW-0720">Serine protease</keyword>
<feature type="active site" description="Charge relay system" evidence="9">
    <location>
        <position position="322"/>
    </location>
</feature>
<evidence type="ECO:0000256" key="4">
    <source>
        <dbReference type="ARBA" id="ARBA00022525"/>
    </source>
</evidence>
<evidence type="ECO:0000256" key="7">
    <source>
        <dbReference type="ARBA" id="ARBA00022825"/>
    </source>
</evidence>
<dbReference type="PRINTS" id="PR00723">
    <property type="entry name" value="SUBTILISIN"/>
</dbReference>
<dbReference type="InterPro" id="IPR022398">
    <property type="entry name" value="Peptidase_S8_His-AS"/>
</dbReference>
<dbReference type="SUPFAM" id="SSF52743">
    <property type="entry name" value="Subtilisin-like"/>
    <property type="match status" value="1"/>
</dbReference>
<evidence type="ECO:0000256" key="3">
    <source>
        <dbReference type="ARBA" id="ARBA00011073"/>
    </source>
</evidence>
<comment type="cofactor">
    <cofactor evidence="1">
        <name>Ca(2+)</name>
        <dbReference type="ChEBI" id="CHEBI:29108"/>
    </cofactor>
</comment>
<evidence type="ECO:0000256" key="2">
    <source>
        <dbReference type="ARBA" id="ARBA00004613"/>
    </source>
</evidence>
<accession>A0ABW0YGB9</accession>
<evidence type="ECO:0000313" key="13">
    <source>
        <dbReference type="Proteomes" id="UP001596142"/>
    </source>
</evidence>
<evidence type="ECO:0000256" key="1">
    <source>
        <dbReference type="ARBA" id="ARBA00001913"/>
    </source>
</evidence>
<comment type="subcellular location">
    <subcellularLocation>
        <location evidence="2">Secreted</location>
    </subcellularLocation>
</comment>
<comment type="similarity">
    <text evidence="3 9">Belongs to the peptidase S8 family.</text>
</comment>
<dbReference type="PROSITE" id="PS00136">
    <property type="entry name" value="SUBTILASE_ASP"/>
    <property type="match status" value="1"/>
</dbReference>
<dbReference type="PROSITE" id="PS00137">
    <property type="entry name" value="SUBTILASE_HIS"/>
    <property type="match status" value="1"/>
</dbReference>
<dbReference type="PANTHER" id="PTHR43806">
    <property type="entry name" value="PEPTIDASE S8"/>
    <property type="match status" value="1"/>
</dbReference>
<keyword evidence="8" id="KW-0106">Calcium</keyword>
<dbReference type="InterPro" id="IPR007253">
    <property type="entry name" value="Cell_wall-bd_2"/>
</dbReference>
<dbReference type="Pfam" id="PF04122">
    <property type="entry name" value="CW_binding_2"/>
    <property type="match status" value="3"/>
</dbReference>
<name>A0ABW0YGB9_9BACI</name>
<feature type="region of interest" description="Disordered" evidence="10">
    <location>
        <begin position="680"/>
        <end position="702"/>
    </location>
</feature>
<proteinExistence type="inferred from homology"/>
<comment type="caution">
    <text evidence="12">The sequence shown here is derived from an EMBL/GenBank/DDBJ whole genome shotgun (WGS) entry which is preliminary data.</text>
</comment>
<keyword evidence="5 9" id="KW-0645">Protease</keyword>
<evidence type="ECO:0000256" key="9">
    <source>
        <dbReference type="PROSITE-ProRule" id="PRU01240"/>
    </source>
</evidence>